<dbReference type="PANTHER" id="PTHR23132:SF23">
    <property type="entry name" value="D-ALANINE--D-ALANINE LIGASE B"/>
    <property type="match status" value="1"/>
</dbReference>
<gene>
    <name evidence="5" type="ORF">SAMN06295933_3590</name>
</gene>
<dbReference type="PANTHER" id="PTHR23132">
    <property type="entry name" value="D-ALANINE--D-ALANINE LIGASE"/>
    <property type="match status" value="1"/>
</dbReference>
<dbReference type="GO" id="GO:0005524">
    <property type="term" value="F:ATP binding"/>
    <property type="evidence" value="ECO:0007669"/>
    <property type="project" value="UniProtKB-UniRule"/>
</dbReference>
<evidence type="ECO:0000256" key="2">
    <source>
        <dbReference type="ARBA" id="ARBA00022598"/>
    </source>
</evidence>
<evidence type="ECO:0000256" key="1">
    <source>
        <dbReference type="ARBA" id="ARBA00010871"/>
    </source>
</evidence>
<keyword evidence="3" id="KW-0547">Nucleotide-binding</keyword>
<sequence length="369" mass="41965">MDINELRLLVDKTKASAEKISVLLIFSHIKDCSDIESLTKVSFAERCYNDFQIDEFKNALIEFGFHVKTYRSEAEFLKDTVLGLKNQNFREYKIALYLGLGGIGPAKRVMIPSYCKFAGIPCCNTPASGMVMSWHRFFQTQILKAAGIPHPNLWEYHFASGWRTNSNPEDGTKIIVKSAYECCSVGVTENSVRYVDSSLEKYVYSISKEISQPIVVQEFISGKECYQPILEVQELHLPTPIEVRPNIKKFPKRNFLLPTDHETSDGILYSAPNDLNIEVIKRLQRTARKIHSLLELSVVSRIDFRITEDGTPYVFDIAENPGLNRFTSAFPKSFMLEGIEYTDLLGAIIGANLWRENIMAIHESAKRIS</sequence>
<reference evidence="6" key="1">
    <citation type="submission" date="2017-04" db="EMBL/GenBank/DDBJ databases">
        <authorList>
            <person name="Varghese N."/>
            <person name="Submissions S."/>
        </authorList>
    </citation>
    <scope>NUCLEOTIDE SEQUENCE [LARGE SCALE GENOMIC DNA]</scope>
    <source>
        <strain evidence="6">K3S</strain>
    </source>
</reference>
<organism evidence="5 6">
    <name type="scientific">Desulfovibrio gilichinskyi</name>
    <dbReference type="NCBI Taxonomy" id="1519643"/>
    <lineage>
        <taxon>Bacteria</taxon>
        <taxon>Pseudomonadati</taxon>
        <taxon>Thermodesulfobacteriota</taxon>
        <taxon>Desulfovibrionia</taxon>
        <taxon>Desulfovibrionales</taxon>
        <taxon>Desulfovibrionaceae</taxon>
        <taxon>Desulfovibrio</taxon>
    </lineage>
</organism>
<dbReference type="InterPro" id="IPR013815">
    <property type="entry name" value="ATP_grasp_subdomain_1"/>
</dbReference>
<dbReference type="Gene3D" id="3.30.470.20">
    <property type="entry name" value="ATP-grasp fold, B domain"/>
    <property type="match status" value="1"/>
</dbReference>
<dbReference type="GO" id="GO:0046872">
    <property type="term" value="F:metal ion binding"/>
    <property type="evidence" value="ECO:0007669"/>
    <property type="project" value="InterPro"/>
</dbReference>
<dbReference type="Pfam" id="PF07478">
    <property type="entry name" value="Dala_Dala_lig_C"/>
    <property type="match status" value="1"/>
</dbReference>
<evidence type="ECO:0000256" key="3">
    <source>
        <dbReference type="PROSITE-ProRule" id="PRU00409"/>
    </source>
</evidence>
<proteinExistence type="inferred from homology"/>
<dbReference type="InterPro" id="IPR011095">
    <property type="entry name" value="Dala_Dala_lig_C"/>
</dbReference>
<evidence type="ECO:0000259" key="4">
    <source>
        <dbReference type="PROSITE" id="PS50975"/>
    </source>
</evidence>
<feature type="domain" description="ATP-grasp" evidence="4">
    <location>
        <begin position="140"/>
        <end position="350"/>
    </location>
</feature>
<accession>A0A1X7F2Z2</accession>
<evidence type="ECO:0000313" key="5">
    <source>
        <dbReference type="EMBL" id="SMF44358.1"/>
    </source>
</evidence>
<dbReference type="PROSITE" id="PS50975">
    <property type="entry name" value="ATP_GRASP"/>
    <property type="match status" value="1"/>
</dbReference>
<dbReference type="OrthoDB" id="9813261at2"/>
<keyword evidence="3" id="KW-0067">ATP-binding</keyword>
<dbReference type="RefSeq" id="WP_085104770.1">
    <property type="nucleotide sequence ID" value="NZ_FWZU01000009.1"/>
</dbReference>
<keyword evidence="6" id="KW-1185">Reference proteome</keyword>
<dbReference type="Proteomes" id="UP000192906">
    <property type="component" value="Unassembled WGS sequence"/>
</dbReference>
<dbReference type="EMBL" id="FWZU01000009">
    <property type="protein sequence ID" value="SMF44358.1"/>
    <property type="molecule type" value="Genomic_DNA"/>
</dbReference>
<protein>
    <submittedName>
        <fullName evidence="5">D-alanine-D-alanine ligase</fullName>
    </submittedName>
</protein>
<name>A0A1X7F2Z2_9BACT</name>
<dbReference type="STRING" id="1519643.SAMN06295933_3590"/>
<comment type="similarity">
    <text evidence="1">Belongs to the D-alanine--D-alanine ligase family.</text>
</comment>
<dbReference type="InterPro" id="IPR011761">
    <property type="entry name" value="ATP-grasp"/>
</dbReference>
<dbReference type="Gene3D" id="3.30.1490.20">
    <property type="entry name" value="ATP-grasp fold, A domain"/>
    <property type="match status" value="1"/>
</dbReference>
<evidence type="ECO:0000313" key="6">
    <source>
        <dbReference type="Proteomes" id="UP000192906"/>
    </source>
</evidence>
<keyword evidence="2 5" id="KW-0436">Ligase</keyword>
<dbReference type="GO" id="GO:0008716">
    <property type="term" value="F:D-alanine-D-alanine ligase activity"/>
    <property type="evidence" value="ECO:0007669"/>
    <property type="project" value="InterPro"/>
</dbReference>
<dbReference type="AlphaFoldDB" id="A0A1X7F2Z2"/>
<dbReference type="SUPFAM" id="SSF56059">
    <property type="entry name" value="Glutathione synthetase ATP-binding domain-like"/>
    <property type="match status" value="1"/>
</dbReference>